<evidence type="ECO:0000256" key="1">
    <source>
        <dbReference type="SAM" id="Phobius"/>
    </source>
</evidence>
<dbReference type="Proteomes" id="UP000054248">
    <property type="component" value="Unassembled WGS sequence"/>
</dbReference>
<keyword evidence="1" id="KW-0812">Transmembrane</keyword>
<feature type="transmembrane region" description="Helical" evidence="1">
    <location>
        <begin position="219"/>
        <end position="247"/>
    </location>
</feature>
<reference evidence="2 3" key="1">
    <citation type="submission" date="2014-04" db="EMBL/GenBank/DDBJ databases">
        <authorList>
            <consortium name="DOE Joint Genome Institute"/>
            <person name="Kuo A."/>
            <person name="Girlanda M."/>
            <person name="Perotto S."/>
            <person name="Kohler A."/>
            <person name="Nagy L.G."/>
            <person name="Floudas D."/>
            <person name="Copeland A."/>
            <person name="Barry K.W."/>
            <person name="Cichocki N."/>
            <person name="Veneault-Fourrey C."/>
            <person name="LaButti K."/>
            <person name="Lindquist E.A."/>
            <person name="Lipzen A."/>
            <person name="Lundell T."/>
            <person name="Morin E."/>
            <person name="Murat C."/>
            <person name="Sun H."/>
            <person name="Tunlid A."/>
            <person name="Henrissat B."/>
            <person name="Grigoriev I.V."/>
            <person name="Hibbett D.S."/>
            <person name="Martin F."/>
            <person name="Nordberg H.P."/>
            <person name="Cantor M.N."/>
            <person name="Hua S.X."/>
        </authorList>
    </citation>
    <scope>NUCLEOTIDE SEQUENCE [LARGE SCALE GENOMIC DNA]</scope>
    <source>
        <strain evidence="2 3">MUT 4182</strain>
    </source>
</reference>
<dbReference type="HOGENOM" id="CLU_889010_0_0_1"/>
<protein>
    <submittedName>
        <fullName evidence="2">Uncharacterized protein</fullName>
    </submittedName>
</protein>
<proteinExistence type="predicted"/>
<name>A0A0C3LGP0_9AGAM</name>
<keyword evidence="1" id="KW-0472">Membrane</keyword>
<dbReference type="AlphaFoldDB" id="A0A0C3LGP0"/>
<accession>A0A0C3LGP0</accession>
<evidence type="ECO:0000313" key="2">
    <source>
        <dbReference type="EMBL" id="KIO20632.1"/>
    </source>
</evidence>
<organism evidence="2 3">
    <name type="scientific">Tulasnella calospora MUT 4182</name>
    <dbReference type="NCBI Taxonomy" id="1051891"/>
    <lineage>
        <taxon>Eukaryota</taxon>
        <taxon>Fungi</taxon>
        <taxon>Dikarya</taxon>
        <taxon>Basidiomycota</taxon>
        <taxon>Agaricomycotina</taxon>
        <taxon>Agaricomycetes</taxon>
        <taxon>Cantharellales</taxon>
        <taxon>Tulasnellaceae</taxon>
        <taxon>Tulasnella</taxon>
    </lineage>
</organism>
<dbReference type="OrthoDB" id="3327571at2759"/>
<evidence type="ECO:0000313" key="3">
    <source>
        <dbReference type="Proteomes" id="UP000054248"/>
    </source>
</evidence>
<reference evidence="3" key="2">
    <citation type="submission" date="2015-01" db="EMBL/GenBank/DDBJ databases">
        <title>Evolutionary Origins and Diversification of the Mycorrhizal Mutualists.</title>
        <authorList>
            <consortium name="DOE Joint Genome Institute"/>
            <consortium name="Mycorrhizal Genomics Consortium"/>
            <person name="Kohler A."/>
            <person name="Kuo A."/>
            <person name="Nagy L.G."/>
            <person name="Floudas D."/>
            <person name="Copeland A."/>
            <person name="Barry K.W."/>
            <person name="Cichocki N."/>
            <person name="Veneault-Fourrey C."/>
            <person name="LaButti K."/>
            <person name="Lindquist E.A."/>
            <person name="Lipzen A."/>
            <person name="Lundell T."/>
            <person name="Morin E."/>
            <person name="Murat C."/>
            <person name="Riley R."/>
            <person name="Ohm R."/>
            <person name="Sun H."/>
            <person name="Tunlid A."/>
            <person name="Henrissat B."/>
            <person name="Grigoriev I.V."/>
            <person name="Hibbett D.S."/>
            <person name="Martin F."/>
        </authorList>
    </citation>
    <scope>NUCLEOTIDE SEQUENCE [LARGE SCALE GENOMIC DNA]</scope>
    <source>
        <strain evidence="3">MUT 4182</strain>
    </source>
</reference>
<dbReference type="EMBL" id="KN823167">
    <property type="protein sequence ID" value="KIO20632.1"/>
    <property type="molecule type" value="Genomic_DNA"/>
</dbReference>
<keyword evidence="3" id="KW-1185">Reference proteome</keyword>
<gene>
    <name evidence="2" type="ORF">M407DRAFT_10786</name>
</gene>
<keyword evidence="1" id="KW-1133">Transmembrane helix</keyword>
<sequence>MSIQTGEDTSTTGLVPFLSALPIVFSNGATAFLLPHLVLSSTTPAPASPRHSASPVLASHWVEPPKRRWSVSYVTTKLITRTIVTYIDPNDFAASPPSKGSDAAIETQVSGAPVSLGLIGFLGLELGSQVEGLQPRATLSETGDFLASPFKTNQERTCLSKLFGPLLDSDLNKSTVTNQDSNPIAPTFGPFTLVAKLLLWGIKPFVPEISTSVKVFEEYGILGVLAMVLLIIVTCIIIALLKALVLCSRTQRTINKLVSLYHAALVQAMDG</sequence>